<dbReference type="InterPro" id="IPR029016">
    <property type="entry name" value="GAF-like_dom_sf"/>
</dbReference>
<proteinExistence type="predicted"/>
<dbReference type="Proteomes" id="UP001523392">
    <property type="component" value="Unassembled WGS sequence"/>
</dbReference>
<dbReference type="Gene3D" id="3.30.450.40">
    <property type="match status" value="1"/>
</dbReference>
<organism evidence="1 2">
    <name type="scientific">Siccirubricoccus soli</name>
    <dbReference type="NCBI Taxonomy" id="2899147"/>
    <lineage>
        <taxon>Bacteria</taxon>
        <taxon>Pseudomonadati</taxon>
        <taxon>Pseudomonadota</taxon>
        <taxon>Alphaproteobacteria</taxon>
        <taxon>Acetobacterales</taxon>
        <taxon>Roseomonadaceae</taxon>
        <taxon>Siccirubricoccus</taxon>
    </lineage>
</organism>
<accession>A0ABT1D717</accession>
<evidence type="ECO:0000313" key="2">
    <source>
        <dbReference type="Proteomes" id="UP001523392"/>
    </source>
</evidence>
<dbReference type="RefSeq" id="WP_252954367.1">
    <property type="nucleotide sequence ID" value="NZ_JAFIRR010000101.1"/>
</dbReference>
<reference evidence="1 2" key="1">
    <citation type="submission" date="2021-12" db="EMBL/GenBank/DDBJ databases">
        <title>Siccirubricoccus leaddurans sp. nov., a high concentration Zn2+ tolerance bacterium.</title>
        <authorList>
            <person name="Cao Y."/>
        </authorList>
    </citation>
    <scope>NUCLEOTIDE SEQUENCE [LARGE SCALE GENOMIC DNA]</scope>
    <source>
        <strain evidence="1 2">KC 17139</strain>
    </source>
</reference>
<gene>
    <name evidence="1" type="ORF">JYK14_16405</name>
</gene>
<evidence type="ECO:0000313" key="1">
    <source>
        <dbReference type="EMBL" id="MCO6417732.1"/>
    </source>
</evidence>
<comment type="caution">
    <text evidence="1">The sequence shown here is derived from an EMBL/GenBank/DDBJ whole genome shotgun (WGS) entry which is preliminary data.</text>
</comment>
<sequence>MPVLACLAQRLAGIERLEQGYAALAEAAAAILAPRLFSIMLHDAAEGWNLRLHSSQPEVYPPGGRKPVRDTEWTRQLFRRGEPWFCADVAAIRATFPDHALIESLGCGCAMNLPARWRGRTLGTVNLLAEEGRYAAGDIVPGLVLAGLAVPLLQEARRRLG</sequence>
<protein>
    <submittedName>
        <fullName evidence="1">GAF domain-containing protein</fullName>
    </submittedName>
</protein>
<keyword evidence="2" id="KW-1185">Reference proteome</keyword>
<dbReference type="EMBL" id="JAFIRR010000101">
    <property type="protein sequence ID" value="MCO6417732.1"/>
    <property type="molecule type" value="Genomic_DNA"/>
</dbReference>
<dbReference type="SUPFAM" id="SSF55781">
    <property type="entry name" value="GAF domain-like"/>
    <property type="match status" value="1"/>
</dbReference>
<name>A0ABT1D717_9PROT</name>